<protein>
    <submittedName>
        <fullName evidence="4">Phosphoenolpyruvate-protein phosphotransferase</fullName>
        <ecNumber evidence="4">2.7.3.9</ecNumber>
    </submittedName>
</protein>
<proteinExistence type="inferred from homology"/>
<dbReference type="EMBL" id="LR700248">
    <property type="protein sequence ID" value="VVH83931.1"/>
    <property type="molecule type" value="Genomic_DNA"/>
</dbReference>
<dbReference type="Gene3D" id="1.10.274.10">
    <property type="entry name" value="PtsI, HPr-binding domain"/>
    <property type="match status" value="1"/>
</dbReference>
<accession>A0A5E5R6U5</accession>
<reference evidence="4" key="1">
    <citation type="submission" date="2019-09" db="EMBL/GenBank/DDBJ databases">
        <authorList>
            <person name="Gross C."/>
            <person name="Bohn E."/>
        </authorList>
    </citation>
    <scope>NUCLEOTIDE SEQUENCE</scope>
    <source>
        <strain evidence="4">ID40</strain>
    </source>
</reference>
<dbReference type="GO" id="GO:0008965">
    <property type="term" value="F:phosphoenolpyruvate-protein phosphotransferase activity"/>
    <property type="evidence" value="ECO:0007669"/>
    <property type="project" value="UniProtKB-EC"/>
</dbReference>
<dbReference type="GO" id="GO:0009401">
    <property type="term" value="P:phosphoenolpyruvate-dependent sugar phosphotransferase system"/>
    <property type="evidence" value="ECO:0007669"/>
    <property type="project" value="InterPro"/>
</dbReference>
<dbReference type="InterPro" id="IPR036618">
    <property type="entry name" value="PtsI_HPr-bd_sf"/>
</dbReference>
<keyword evidence="2 4" id="KW-0808">Transferase</keyword>
<sequence length="185" mass="20372">MREGLGEEVEALAEEALPDAVGEAEEDARPALLRAGERLQAIAASPGIASGPAHVQVAQRFEFQPRGESPAHEREPAAAKRAVDEEIVGLVERSTVKAIREIFVTHREMLDDPELAEQVQLRLNRGESAEAAWSRVVEDSAAQQEALHDALLAERAADLRDLGRRVLARLCGWRRRASRSSRTSW</sequence>
<name>A0A5E5R6U5_PSEAI</name>
<feature type="domain" description="Phosphotransferase system enzyme I N-terminal" evidence="3">
    <location>
        <begin position="41"/>
        <end position="155"/>
    </location>
</feature>
<dbReference type="PANTHER" id="PTHR46244">
    <property type="entry name" value="PHOSPHOENOLPYRUVATE-PROTEIN PHOSPHOTRANSFERASE"/>
    <property type="match status" value="1"/>
</dbReference>
<evidence type="ECO:0000259" key="3">
    <source>
        <dbReference type="Pfam" id="PF05524"/>
    </source>
</evidence>
<comment type="similarity">
    <text evidence="1">Belongs to the PEP-utilizing enzyme family.</text>
</comment>
<keyword evidence="4" id="KW-0670">Pyruvate</keyword>
<dbReference type="InterPro" id="IPR050499">
    <property type="entry name" value="PEP-utilizing_PTS_enzyme"/>
</dbReference>
<dbReference type="InterPro" id="IPR008731">
    <property type="entry name" value="PTS_EIN"/>
</dbReference>
<dbReference type="EC" id="2.7.3.9" evidence="4"/>
<evidence type="ECO:0000256" key="2">
    <source>
        <dbReference type="ARBA" id="ARBA00022679"/>
    </source>
</evidence>
<organism evidence="4">
    <name type="scientific">Pseudomonas aeruginosa</name>
    <dbReference type="NCBI Taxonomy" id="287"/>
    <lineage>
        <taxon>Bacteria</taxon>
        <taxon>Pseudomonadati</taxon>
        <taxon>Pseudomonadota</taxon>
        <taxon>Gammaproteobacteria</taxon>
        <taxon>Pseudomonadales</taxon>
        <taxon>Pseudomonadaceae</taxon>
        <taxon>Pseudomonas</taxon>
    </lineage>
</organism>
<gene>
    <name evidence="4" type="primary">ptsI_3</name>
    <name evidence="4" type="ORF">TUEID40_05128</name>
</gene>
<evidence type="ECO:0000256" key="1">
    <source>
        <dbReference type="ARBA" id="ARBA00007837"/>
    </source>
</evidence>
<evidence type="ECO:0000313" key="4">
    <source>
        <dbReference type="EMBL" id="VVH83931.1"/>
    </source>
</evidence>
<dbReference type="SUPFAM" id="SSF47831">
    <property type="entry name" value="Enzyme I of the PEP:sugar phosphotransferase system HPr-binding (sub)domain"/>
    <property type="match status" value="1"/>
</dbReference>
<dbReference type="PANTHER" id="PTHR46244:SF6">
    <property type="entry name" value="PHOSPHOENOLPYRUVATE-PROTEIN PHOSPHOTRANSFERASE"/>
    <property type="match status" value="1"/>
</dbReference>
<dbReference type="Pfam" id="PF05524">
    <property type="entry name" value="PEP-utilisers_N"/>
    <property type="match status" value="1"/>
</dbReference>
<dbReference type="AlphaFoldDB" id="A0A5E5R6U5"/>